<dbReference type="EMBL" id="JBEHGX010000074">
    <property type="protein sequence ID" value="MER0128352.1"/>
    <property type="molecule type" value="Genomic_DNA"/>
</dbReference>
<evidence type="ECO:0000313" key="1">
    <source>
        <dbReference type="EMBL" id="MER0128352.1"/>
    </source>
</evidence>
<comment type="caution">
    <text evidence="1">The sequence shown here is derived from an EMBL/GenBank/DDBJ whole genome shotgun (WGS) entry which is preliminary data.</text>
</comment>
<name>A0ABV1PU18_9ENTR</name>
<evidence type="ECO:0000313" key="2">
    <source>
        <dbReference type="Proteomes" id="UP001447374"/>
    </source>
</evidence>
<keyword evidence="2" id="KW-1185">Reference proteome</keyword>
<protein>
    <submittedName>
        <fullName evidence="1">Uncharacterized protein</fullName>
    </submittedName>
</protein>
<feature type="non-terminal residue" evidence="1">
    <location>
        <position position="1"/>
    </location>
</feature>
<dbReference type="Proteomes" id="UP001447374">
    <property type="component" value="Unassembled WGS sequence"/>
</dbReference>
<proteinExistence type="predicted"/>
<dbReference type="RefSeq" id="WP_349951843.1">
    <property type="nucleotide sequence ID" value="NZ_JBEHGX010000074.1"/>
</dbReference>
<sequence>VMDSWNFKTMKNSVDKAVMSFDQVLGMVRILRSSLEARHQDPEVTFNTNDFANVLLMVEEKLSEAQQLLDPDNGLLDD</sequence>
<reference evidence="1 2" key="1">
    <citation type="submission" date="2024-06" db="EMBL/GenBank/DDBJ databases">
        <title>Fanconibacter daqui strain Q02 whole shotgun sequencing project.</title>
        <authorList>
            <person name="Rodrigues J.W.A."/>
            <person name="Viana L.C."/>
            <person name="Vieira E.C."/>
            <person name="Souza F.O.L."/>
            <person name="Alegria O.C."/>
            <person name="Patroca S."/>
            <person name="Cruz A.C.R."/>
            <person name="Nunes A.R.C."/>
        </authorList>
    </citation>
    <scope>NUCLEOTIDE SEQUENCE [LARGE SCALE GENOMIC DNA]</scope>
    <source>
        <strain evidence="1 2">Q02</strain>
    </source>
</reference>
<gene>
    <name evidence="1" type="ORF">ABQG75_21900</name>
</gene>
<accession>A0ABV1PU18</accession>
<organism evidence="1 2">
    <name type="scientific">Franconibacter daqui</name>
    <dbReference type="NCBI Taxonomy" id="2047724"/>
    <lineage>
        <taxon>Bacteria</taxon>
        <taxon>Pseudomonadati</taxon>
        <taxon>Pseudomonadota</taxon>
        <taxon>Gammaproteobacteria</taxon>
        <taxon>Enterobacterales</taxon>
        <taxon>Enterobacteriaceae</taxon>
        <taxon>Franconibacter</taxon>
    </lineage>
</organism>